<dbReference type="PROSITE" id="PS50878">
    <property type="entry name" value="RT_POL"/>
    <property type="match status" value="1"/>
</dbReference>
<dbReference type="SUPFAM" id="SSF56672">
    <property type="entry name" value="DNA/RNA polymerases"/>
    <property type="match status" value="1"/>
</dbReference>
<sequence length="383" mass="44034">MHKAHQETLRKPLSSTAKQHWQKARREVQRTLRTLQNKWWMEKAYEIQSFADRNDMHNFYNAVKSIYGPISHRITPLKTADGLKVLKDQNSILERWAEHFNTLLNQDSDADYTILNELPEFPPIDNLSQPPTFLEVLSAVRSLKDNKSPGSDNIPAELLKQGGYLCTRTLHHYITKAWADESIPQQWRDASIVTIYKSKGDRAICDNHRGISLLAVAGKVLAKVMLQRLINNITESMLPESQCGFRKNRSTVDMVFTTRQLQEKCREQHKDLFMAFVDLSKAFDTVQRDLLWEVLLRFGCPTKFVNILRQFHDGMTARVTIGGQQSSPFPVRTGVRQGCVLAPVLFNIFLICVTQLLHKEIQDNSGVTVAYRLDGNLFNIRRL</sequence>
<evidence type="ECO:0000256" key="1">
    <source>
        <dbReference type="SAM" id="MobiDB-lite"/>
    </source>
</evidence>
<dbReference type="Ensembl" id="ENSCCRT00020050079.1">
    <property type="protein sequence ID" value="ENSCCRP00020045918.1"/>
    <property type="gene ID" value="ENSCCRG00020020444.1"/>
</dbReference>
<feature type="compositionally biased region" description="Basic and acidic residues" evidence="1">
    <location>
        <begin position="1"/>
        <end position="10"/>
    </location>
</feature>
<dbReference type="Pfam" id="PF00078">
    <property type="entry name" value="RVT_1"/>
    <property type="match status" value="1"/>
</dbReference>
<evidence type="ECO:0000313" key="3">
    <source>
        <dbReference type="Ensembl" id="ENSCCRP00020045918.1"/>
    </source>
</evidence>
<dbReference type="AlphaFoldDB" id="A0A8C2ETX3"/>
<protein>
    <recommendedName>
        <fullName evidence="2">Reverse transcriptase domain-containing protein</fullName>
    </recommendedName>
</protein>
<evidence type="ECO:0000259" key="2">
    <source>
        <dbReference type="PROSITE" id="PS50878"/>
    </source>
</evidence>
<dbReference type="InterPro" id="IPR000477">
    <property type="entry name" value="RT_dom"/>
</dbReference>
<dbReference type="PANTHER" id="PTHR19446">
    <property type="entry name" value="REVERSE TRANSCRIPTASES"/>
    <property type="match status" value="1"/>
</dbReference>
<evidence type="ECO:0000313" key="4">
    <source>
        <dbReference type="Proteomes" id="UP000694701"/>
    </source>
</evidence>
<dbReference type="Proteomes" id="UP000694701">
    <property type="component" value="Unplaced"/>
</dbReference>
<reference evidence="3" key="1">
    <citation type="submission" date="2025-08" db="UniProtKB">
        <authorList>
            <consortium name="Ensembl"/>
        </authorList>
    </citation>
    <scope>IDENTIFICATION</scope>
</reference>
<dbReference type="CDD" id="cd01650">
    <property type="entry name" value="RT_nLTR_like"/>
    <property type="match status" value="1"/>
</dbReference>
<organism evidence="3 4">
    <name type="scientific">Cyprinus carpio</name>
    <name type="common">Common carp</name>
    <dbReference type="NCBI Taxonomy" id="7962"/>
    <lineage>
        <taxon>Eukaryota</taxon>
        <taxon>Metazoa</taxon>
        <taxon>Chordata</taxon>
        <taxon>Craniata</taxon>
        <taxon>Vertebrata</taxon>
        <taxon>Euteleostomi</taxon>
        <taxon>Actinopterygii</taxon>
        <taxon>Neopterygii</taxon>
        <taxon>Teleostei</taxon>
        <taxon>Ostariophysi</taxon>
        <taxon>Cypriniformes</taxon>
        <taxon>Cyprinidae</taxon>
        <taxon>Cyprininae</taxon>
        <taxon>Cyprinus</taxon>
    </lineage>
</organism>
<dbReference type="InterPro" id="IPR043502">
    <property type="entry name" value="DNA/RNA_pol_sf"/>
</dbReference>
<feature type="region of interest" description="Disordered" evidence="1">
    <location>
        <begin position="1"/>
        <end position="22"/>
    </location>
</feature>
<accession>A0A8C2ETX3</accession>
<feature type="domain" description="Reverse transcriptase" evidence="2">
    <location>
        <begin position="176"/>
        <end position="383"/>
    </location>
</feature>
<proteinExistence type="predicted"/>
<name>A0A8C2ETX3_CYPCA</name>